<gene>
    <name evidence="1" type="ORF">SAMN06265218_11340</name>
</gene>
<reference evidence="1 2" key="1">
    <citation type="submission" date="2017-05" db="EMBL/GenBank/DDBJ databases">
        <authorList>
            <person name="Varghese N."/>
            <person name="Submissions S."/>
        </authorList>
    </citation>
    <scope>NUCLEOTIDE SEQUENCE [LARGE SCALE GENOMIC DNA]</scope>
    <source>
        <strain evidence="1 2">DSM 21194</strain>
    </source>
</reference>
<evidence type="ECO:0000313" key="2">
    <source>
        <dbReference type="Proteomes" id="UP000317593"/>
    </source>
</evidence>
<proteinExistence type="predicted"/>
<keyword evidence="2" id="KW-1185">Reference proteome</keyword>
<name>A0A521E402_9BACT</name>
<accession>A0A521E402</accession>
<sequence>MGCSHYLNFKYILLSEPLPEFLIGDRYQL</sequence>
<evidence type="ECO:0000313" key="1">
    <source>
        <dbReference type="EMBL" id="SMO78669.1"/>
    </source>
</evidence>
<dbReference type="Proteomes" id="UP000317593">
    <property type="component" value="Unassembled WGS sequence"/>
</dbReference>
<protein>
    <submittedName>
        <fullName evidence="1">Uncharacterized protein</fullName>
    </submittedName>
</protein>
<dbReference type="EMBL" id="FXTH01000013">
    <property type="protein sequence ID" value="SMO78669.1"/>
    <property type="molecule type" value="Genomic_DNA"/>
</dbReference>
<dbReference type="AlphaFoldDB" id="A0A521E402"/>
<organism evidence="1 2">
    <name type="scientific">Fodinibius sediminis</name>
    <dbReference type="NCBI Taxonomy" id="1214077"/>
    <lineage>
        <taxon>Bacteria</taxon>
        <taxon>Pseudomonadati</taxon>
        <taxon>Balneolota</taxon>
        <taxon>Balneolia</taxon>
        <taxon>Balneolales</taxon>
        <taxon>Balneolaceae</taxon>
        <taxon>Fodinibius</taxon>
    </lineage>
</organism>